<sequence>MPAAVIVLAVLLAIALIGWAWCARSSRKHRLHALRVEQYNNWIETKYSYAVARLIAHGERFD</sequence>
<name>A0ABD4E190_9BURK</name>
<accession>A0ABD4E190</accession>
<dbReference type="AlphaFoldDB" id="A0ABD4E190"/>
<reference evidence="1 2" key="1">
    <citation type="submission" date="2015-11" db="EMBL/GenBank/DDBJ databases">
        <title>Expanding the genomic diversity of Burkholderia species for the development of highly accurate diagnostics.</title>
        <authorList>
            <person name="Sahl J."/>
            <person name="Keim P."/>
            <person name="Wagner D."/>
        </authorList>
    </citation>
    <scope>NUCLEOTIDE SEQUENCE [LARGE SCALE GENOMIC DNA]</scope>
    <source>
        <strain evidence="1 2">MSMB1585WGS</strain>
    </source>
</reference>
<organism evidence="1 2">
    <name type="scientific">Burkholderia ubonensis</name>
    <dbReference type="NCBI Taxonomy" id="101571"/>
    <lineage>
        <taxon>Bacteria</taxon>
        <taxon>Pseudomonadati</taxon>
        <taxon>Pseudomonadota</taxon>
        <taxon>Betaproteobacteria</taxon>
        <taxon>Burkholderiales</taxon>
        <taxon>Burkholderiaceae</taxon>
        <taxon>Burkholderia</taxon>
        <taxon>Burkholderia cepacia complex</taxon>
    </lineage>
</organism>
<proteinExistence type="predicted"/>
<dbReference type="RefSeq" id="WP_060040301.1">
    <property type="nucleotide sequence ID" value="NZ_LPAD01000071.1"/>
</dbReference>
<gene>
    <name evidence="1" type="ORF">WJ68_16215</name>
</gene>
<evidence type="ECO:0000313" key="1">
    <source>
        <dbReference type="EMBL" id="KVN83455.1"/>
    </source>
</evidence>
<protein>
    <submittedName>
        <fullName evidence="1">Uncharacterized protein</fullName>
    </submittedName>
</protein>
<comment type="caution">
    <text evidence="1">The sequence shown here is derived from an EMBL/GenBank/DDBJ whole genome shotgun (WGS) entry which is preliminary data.</text>
</comment>
<evidence type="ECO:0000313" key="2">
    <source>
        <dbReference type="Proteomes" id="UP000057910"/>
    </source>
</evidence>
<dbReference type="EMBL" id="LPAD01000071">
    <property type="protein sequence ID" value="KVN83455.1"/>
    <property type="molecule type" value="Genomic_DNA"/>
</dbReference>
<dbReference type="Proteomes" id="UP000057910">
    <property type="component" value="Unassembled WGS sequence"/>
</dbReference>